<dbReference type="AlphaFoldDB" id="J7R5K2"/>
<name>J7R5K2_HUIN7</name>
<dbReference type="RefSeq" id="XP_022464381.1">
    <property type="nucleotide sequence ID" value="XM_022607824.1"/>
</dbReference>
<proteinExistence type="predicted"/>
<reference evidence="2" key="2">
    <citation type="submission" date="2012-08" db="EMBL/GenBank/DDBJ databases">
        <title>Genome sequence of Kazachstania naganishii.</title>
        <authorList>
            <person name="Gordon J.L."/>
            <person name="Armisen D."/>
            <person name="Proux-Wera E."/>
            <person name="OhEigeartaigh S.S."/>
            <person name="Byrne K.P."/>
            <person name="Wolfe K.H."/>
        </authorList>
    </citation>
    <scope>NUCLEOTIDE SEQUENCE [LARGE SCALE GENOMIC DNA]</scope>
    <source>
        <strain evidence="2">ATCC MYA-139 / BCRC 22969 / CBS 8797 / CCRC 22969 / KCTC 17520 / NBRC 10181 / NCYC 3082</strain>
    </source>
</reference>
<gene>
    <name evidence="1" type="primary">KNAG0D03890</name>
    <name evidence="1" type="ordered locus">KNAG_0D03890</name>
</gene>
<dbReference type="STRING" id="1071383.J7R5K2"/>
<evidence type="ECO:0000313" key="2">
    <source>
        <dbReference type="Proteomes" id="UP000006310"/>
    </source>
</evidence>
<reference evidence="1 2" key="1">
    <citation type="journal article" date="2011" name="Proc. Natl. Acad. Sci. U.S.A.">
        <title>Evolutionary erosion of yeast sex chromosomes by mating-type switching accidents.</title>
        <authorList>
            <person name="Gordon J.L."/>
            <person name="Armisen D."/>
            <person name="Proux-Wera E."/>
            <person name="Oheigeartaigh S.S."/>
            <person name="Byrne K.P."/>
            <person name="Wolfe K.H."/>
        </authorList>
    </citation>
    <scope>NUCLEOTIDE SEQUENCE [LARGE SCALE GENOMIC DNA]</scope>
    <source>
        <strain evidence="2">ATCC MYA-139 / BCRC 22969 / CBS 8797 / CCRC 22969 / KCTC 17520 / NBRC 10181 / NCYC 3082</strain>
    </source>
</reference>
<dbReference type="eggNOG" id="ENOG502S7W4">
    <property type="taxonomic scope" value="Eukaryota"/>
</dbReference>
<dbReference type="OrthoDB" id="4033941at2759"/>
<accession>J7R5K2</accession>
<evidence type="ECO:0008006" key="3">
    <source>
        <dbReference type="Google" id="ProtNLM"/>
    </source>
</evidence>
<keyword evidence="2" id="KW-1185">Reference proteome</keyword>
<sequence length="159" mass="17948">MASTAHYHNEDTGIDLADQKSSFKYIEDRIIPQLLSKDEGVLSLVKFRKVTKNDKIKLSIDTLSKIDLKSNILSLCAYGPHIQKLLSIVEIFKGTLKGGDPFKQWNAINSFEVVKPGVNELLDKKLKVPILFIFITMDESMFSSPVFKKNNTGFTEQPI</sequence>
<dbReference type="KEGG" id="kng:KNAG_0D03890"/>
<dbReference type="GeneID" id="34525824"/>
<evidence type="ECO:0000313" key="1">
    <source>
        <dbReference type="EMBL" id="CCK70135.1"/>
    </source>
</evidence>
<protein>
    <recommendedName>
        <fullName evidence="3">DNA/RNA-binding protein Alba-like domain-containing protein</fullName>
    </recommendedName>
</protein>
<organism evidence="1 2">
    <name type="scientific">Huiozyma naganishii (strain ATCC MYA-139 / BCRC 22969 / CBS 8797 / KCTC 17520 / NBRC 10181 / NCYC 3082 / Yp74L-3)</name>
    <name type="common">Yeast</name>
    <name type="synonym">Kazachstania naganishii</name>
    <dbReference type="NCBI Taxonomy" id="1071383"/>
    <lineage>
        <taxon>Eukaryota</taxon>
        <taxon>Fungi</taxon>
        <taxon>Dikarya</taxon>
        <taxon>Ascomycota</taxon>
        <taxon>Saccharomycotina</taxon>
        <taxon>Saccharomycetes</taxon>
        <taxon>Saccharomycetales</taxon>
        <taxon>Saccharomycetaceae</taxon>
        <taxon>Huiozyma</taxon>
    </lineage>
</organism>
<dbReference type="Proteomes" id="UP000006310">
    <property type="component" value="Chromosome 4"/>
</dbReference>
<dbReference type="EMBL" id="HE978317">
    <property type="protein sequence ID" value="CCK70135.1"/>
    <property type="molecule type" value="Genomic_DNA"/>
</dbReference>
<dbReference type="HOGENOM" id="CLU_115485_0_0_1"/>
<dbReference type="OMA" id="KVETHNE"/>